<dbReference type="EC" id="2.7.11.1" evidence="1"/>
<dbReference type="PROSITE" id="PS00108">
    <property type="entry name" value="PROTEIN_KINASE_ST"/>
    <property type="match status" value="1"/>
</dbReference>
<keyword evidence="3" id="KW-0808">Transferase</keyword>
<organism evidence="3 4">
    <name type="scientific">Streblomastix strix</name>
    <dbReference type="NCBI Taxonomy" id="222440"/>
    <lineage>
        <taxon>Eukaryota</taxon>
        <taxon>Metamonada</taxon>
        <taxon>Preaxostyla</taxon>
        <taxon>Oxymonadida</taxon>
        <taxon>Streblomastigidae</taxon>
        <taxon>Streblomastix</taxon>
    </lineage>
</organism>
<dbReference type="InterPro" id="IPR050235">
    <property type="entry name" value="CK1_Ser-Thr_kinase"/>
</dbReference>
<dbReference type="SUPFAM" id="SSF56112">
    <property type="entry name" value="Protein kinase-like (PK-like)"/>
    <property type="match status" value="1"/>
</dbReference>
<keyword evidence="3" id="KW-0418">Kinase</keyword>
<dbReference type="GO" id="GO:0004674">
    <property type="term" value="F:protein serine/threonine kinase activity"/>
    <property type="evidence" value="ECO:0007669"/>
    <property type="project" value="UniProtKB-EC"/>
</dbReference>
<gene>
    <name evidence="3" type="ORF">EZS28_030116</name>
</gene>
<accession>A0A5J4UVJ7</accession>
<dbReference type="InterPro" id="IPR008271">
    <property type="entry name" value="Ser/Thr_kinase_AS"/>
</dbReference>
<dbReference type="Pfam" id="PF00069">
    <property type="entry name" value="Pkinase"/>
    <property type="match status" value="1"/>
</dbReference>
<dbReference type="InterPro" id="IPR011009">
    <property type="entry name" value="Kinase-like_dom_sf"/>
</dbReference>
<dbReference type="GO" id="GO:0005524">
    <property type="term" value="F:ATP binding"/>
    <property type="evidence" value="ECO:0007669"/>
    <property type="project" value="InterPro"/>
</dbReference>
<comment type="caution">
    <text evidence="3">The sequence shown here is derived from an EMBL/GenBank/DDBJ whole genome shotgun (WGS) entry which is preliminary data.</text>
</comment>
<evidence type="ECO:0000256" key="1">
    <source>
        <dbReference type="ARBA" id="ARBA00012513"/>
    </source>
</evidence>
<dbReference type="PANTHER" id="PTHR11909">
    <property type="entry name" value="CASEIN KINASE-RELATED"/>
    <property type="match status" value="1"/>
</dbReference>
<evidence type="ECO:0000313" key="3">
    <source>
        <dbReference type="EMBL" id="KAA6374357.1"/>
    </source>
</evidence>
<dbReference type="EMBL" id="SNRW01012041">
    <property type="protein sequence ID" value="KAA6374357.1"/>
    <property type="molecule type" value="Genomic_DNA"/>
</dbReference>
<proteinExistence type="predicted"/>
<dbReference type="InterPro" id="IPR000719">
    <property type="entry name" value="Prot_kinase_dom"/>
</dbReference>
<name>A0A5J4UVJ7_9EUKA</name>
<dbReference type="SMART" id="SM00220">
    <property type="entry name" value="S_TKc"/>
    <property type="match status" value="1"/>
</dbReference>
<sequence length="344" mass="40015">MHVPGGIPTQTIFKVGDIIKNQYILFKEIGTGAFGAIFSVKRTENSQAPQEAMKLEKVTQKHSFIYNEVAIMQEMQGKPHFAKCFQFGTHQNYKFCTMELLGPSMIEIINRKLPLRFNLHDILKFGIQAIEALKLMHQAGFIHRDIKPGNFVIGNTKDTAGIFYLIDFGLCKRLPPINERIIQPQKTNNFRGTLRYASMNAHKGIELSPGDDILSLLFVMTEFFVGKLPWANCYDKDKVLEMKQQYLNQNMLNELPQELLQIKKHILQLKYQQEPKYSLITNILRQTSIRYHLNLNDPFEWESELVEMRDVVKQCHMILQLKYNEDRNKGKKQIEILKLRQVGI</sequence>
<dbReference type="AlphaFoldDB" id="A0A5J4UVJ7"/>
<protein>
    <recommendedName>
        <fullName evidence="1">non-specific serine/threonine protein kinase</fullName>
        <ecNumber evidence="1">2.7.11.1</ecNumber>
    </recommendedName>
</protein>
<reference evidence="3 4" key="1">
    <citation type="submission" date="2019-03" db="EMBL/GenBank/DDBJ databases">
        <title>Single cell metagenomics reveals metabolic interactions within the superorganism composed of flagellate Streblomastix strix and complex community of Bacteroidetes bacteria on its surface.</title>
        <authorList>
            <person name="Treitli S.C."/>
            <person name="Kolisko M."/>
            <person name="Husnik F."/>
            <person name="Keeling P."/>
            <person name="Hampl V."/>
        </authorList>
    </citation>
    <scope>NUCLEOTIDE SEQUENCE [LARGE SCALE GENOMIC DNA]</scope>
    <source>
        <strain evidence="3">ST1C</strain>
    </source>
</reference>
<dbReference type="OrthoDB" id="5979581at2759"/>
<feature type="domain" description="Protein kinase" evidence="2">
    <location>
        <begin position="23"/>
        <end position="295"/>
    </location>
</feature>
<dbReference type="PROSITE" id="PS50011">
    <property type="entry name" value="PROTEIN_KINASE_DOM"/>
    <property type="match status" value="1"/>
</dbReference>
<dbReference type="Proteomes" id="UP000324800">
    <property type="component" value="Unassembled WGS sequence"/>
</dbReference>
<dbReference type="Gene3D" id="1.10.510.10">
    <property type="entry name" value="Transferase(Phosphotransferase) domain 1"/>
    <property type="match status" value="1"/>
</dbReference>
<evidence type="ECO:0000313" key="4">
    <source>
        <dbReference type="Proteomes" id="UP000324800"/>
    </source>
</evidence>
<evidence type="ECO:0000259" key="2">
    <source>
        <dbReference type="PROSITE" id="PS50011"/>
    </source>
</evidence>